<name>A0A0L1I850_PLAFA</name>
<organism evidence="2 3">
    <name type="scientific">Plasmodium falciparum IGH-CR14</name>
    <dbReference type="NCBI Taxonomy" id="580059"/>
    <lineage>
        <taxon>Eukaryota</taxon>
        <taxon>Sar</taxon>
        <taxon>Alveolata</taxon>
        <taxon>Apicomplexa</taxon>
        <taxon>Aconoidasida</taxon>
        <taxon>Haemosporida</taxon>
        <taxon>Plasmodiidae</taxon>
        <taxon>Plasmodium</taxon>
        <taxon>Plasmodium (Laverania)</taxon>
    </lineage>
</organism>
<dbReference type="SMART" id="SM01099">
    <property type="entry name" value="CPW_WPC"/>
    <property type="match status" value="3"/>
</dbReference>
<evidence type="ECO:0000313" key="2">
    <source>
        <dbReference type="EMBL" id="KNG75323.1"/>
    </source>
</evidence>
<evidence type="ECO:0000313" key="3">
    <source>
        <dbReference type="Proteomes" id="UP000054562"/>
    </source>
</evidence>
<protein>
    <submittedName>
        <fullName evidence="2">Pb-fam-5 protein</fullName>
    </submittedName>
</protein>
<gene>
    <name evidence="2" type="ORF">PFMG_01530</name>
</gene>
<feature type="domain" description="CPW-WPC" evidence="1">
    <location>
        <begin position="10"/>
        <end position="63"/>
    </location>
</feature>
<dbReference type="InterPro" id="IPR006387">
    <property type="entry name" value="CPW_WPC_dom"/>
</dbReference>
<proteinExistence type="predicted"/>
<evidence type="ECO:0000259" key="1">
    <source>
        <dbReference type="SMART" id="SM01099"/>
    </source>
</evidence>
<dbReference type="AlphaFoldDB" id="A0A0L1I850"/>
<feature type="domain" description="CPW-WPC" evidence="1">
    <location>
        <begin position="163"/>
        <end position="220"/>
    </location>
</feature>
<dbReference type="EMBL" id="GG665046">
    <property type="protein sequence ID" value="KNG75323.1"/>
    <property type="molecule type" value="Genomic_DNA"/>
</dbReference>
<sequence length="255" mass="29941">MLYLKNLRFVKKITQWTKLSTSEECVSPLSYRGPCPRYLQAEHETKKKKLLERECNIFWPCLDNCEKDYSSQGPTNWVAFEKLCKLNFPCLKECKMDDNDPCPKDWILKSDEFGTPQNCLPPDYYNGSCDEHTKFIGLNSTLKESLAYECDIKWPCEIDTTKLINYEEYCPEYWTQSEKYCIAPQSYMGPCSKKKSFQSFKKEIKKAYAEECDIEWPLYKNSREEYLPKISTLRKGKYSYGSVEPITGNIISTMK</sequence>
<dbReference type="NCBIfam" id="TIGR01492">
    <property type="entry name" value="CPW_WPC"/>
    <property type="match status" value="2"/>
</dbReference>
<dbReference type="OrthoDB" id="368872at2759"/>
<accession>A0A0L1I850</accession>
<dbReference type="Pfam" id="PF09717">
    <property type="entry name" value="CPW_WPC"/>
    <property type="match status" value="3"/>
</dbReference>
<dbReference type="Proteomes" id="UP000054562">
    <property type="component" value="Unassembled WGS sequence"/>
</dbReference>
<feature type="domain" description="CPW-WPC" evidence="1">
    <location>
        <begin position="94"/>
        <end position="158"/>
    </location>
</feature>
<reference evidence="3" key="1">
    <citation type="submission" date="2015-07" db="EMBL/GenBank/DDBJ databases">
        <title>Annotation of Plasmodium falciparum IGH-CR14.</title>
        <authorList>
            <consortium name="The Broad Institute Genome Sequencing Platform"/>
            <person name="Volkman S.K."/>
            <person name="Neafsey D.E."/>
            <person name="Dash A.P."/>
            <person name="Chitnis C.E."/>
            <person name="Hartl D.L."/>
            <person name="Young S.K."/>
            <person name="Zeng Q."/>
            <person name="Koehrsen M."/>
            <person name="Alvarado L."/>
            <person name="Berlin A."/>
            <person name="Borenstein D."/>
            <person name="Chapman S.B."/>
            <person name="Chen Z."/>
            <person name="Engels R."/>
            <person name="Freedman E."/>
            <person name="Gellesch M."/>
            <person name="Goldberg J."/>
            <person name="Griggs A."/>
            <person name="Gujja S."/>
            <person name="Heilman E.R."/>
            <person name="Heiman D.I."/>
            <person name="Howarth C."/>
            <person name="Jen D."/>
            <person name="Larson L."/>
            <person name="Mehta T."/>
            <person name="Neiman D."/>
            <person name="Park D."/>
            <person name="Pearson M."/>
            <person name="Roberts A."/>
            <person name="Saif S."/>
            <person name="Shea T."/>
            <person name="Shenoy N."/>
            <person name="Sisk P."/>
            <person name="Stolte C."/>
            <person name="Sykes S."/>
            <person name="Walk T."/>
            <person name="White J."/>
            <person name="Yandava C."/>
            <person name="Haas B."/>
            <person name="Henn M.R."/>
            <person name="Nusbaum C."/>
            <person name="Birren B."/>
        </authorList>
    </citation>
    <scope>NUCLEOTIDE SEQUENCE [LARGE SCALE GENOMIC DNA]</scope>
    <source>
        <strain evidence="3">IGH-CR14</strain>
    </source>
</reference>
<reference evidence="3" key="2">
    <citation type="submission" date="2015-07" db="EMBL/GenBank/DDBJ databases">
        <title>The genome sequence of Plasmodium falciparum IGH-CR14.</title>
        <authorList>
            <consortium name="The Broad Institute Genome Sequencing Platform"/>
            <person name="Volkman S.K."/>
            <person name="Neafsey D.E."/>
            <person name="Dash A.P."/>
            <person name="Chitnis C.E."/>
            <person name="Hartl D.L."/>
            <person name="Young S.K."/>
            <person name="Kodira C.D."/>
            <person name="Zeng Q."/>
            <person name="Koehrsen M."/>
            <person name="Godfrey P."/>
            <person name="Alvarado L."/>
            <person name="Berlin A."/>
            <person name="Borenstein D."/>
            <person name="Chen Z."/>
            <person name="Engels R."/>
            <person name="Freedman E."/>
            <person name="Gellesch M."/>
            <person name="Goldberg J."/>
            <person name="Griggs A."/>
            <person name="Gujja S."/>
            <person name="Heiman D."/>
            <person name="Hepburn T."/>
            <person name="Howarth C."/>
            <person name="Jen D."/>
            <person name="Larson L."/>
            <person name="Lewis B."/>
            <person name="Mehta T."/>
            <person name="Park D."/>
            <person name="Pearson M."/>
            <person name="Roberts A."/>
            <person name="Saif S."/>
            <person name="Shea T."/>
            <person name="Shenoy N."/>
            <person name="Sisk P."/>
            <person name="Stolte C."/>
            <person name="Sykes S."/>
            <person name="Walk T."/>
            <person name="White J."/>
            <person name="Yandava C."/>
            <person name="Wirth D.F."/>
            <person name="Nusbaum C."/>
            <person name="Birren B."/>
        </authorList>
    </citation>
    <scope>NUCLEOTIDE SEQUENCE [LARGE SCALE GENOMIC DNA]</scope>
    <source>
        <strain evidence="3">IGH-CR14</strain>
    </source>
</reference>